<dbReference type="InterPro" id="IPR038763">
    <property type="entry name" value="DHH_sf"/>
</dbReference>
<dbReference type="SUPFAM" id="SSF64182">
    <property type="entry name" value="DHH phosphoesterases"/>
    <property type="match status" value="1"/>
</dbReference>
<proteinExistence type="predicted"/>
<dbReference type="PANTHER" id="PTHR12112">
    <property type="entry name" value="BNIP - RELATED"/>
    <property type="match status" value="1"/>
</dbReference>
<comment type="caution">
    <text evidence="2">The sequence shown here is derived from an EMBL/GenBank/DDBJ whole genome shotgun (WGS) entry which is preliminary data.</text>
</comment>
<dbReference type="Gene3D" id="3.10.310.20">
    <property type="entry name" value="DHHA2 domain"/>
    <property type="match status" value="1"/>
</dbReference>
<evidence type="ECO:0000313" key="2">
    <source>
        <dbReference type="EMBL" id="KAH9822084.1"/>
    </source>
</evidence>
<evidence type="ECO:0000313" key="3">
    <source>
        <dbReference type="Proteomes" id="UP001138500"/>
    </source>
</evidence>
<reference evidence="2 3" key="2">
    <citation type="journal article" date="2021" name="Curr. Genet.">
        <title>Genetic response to nitrogen starvation in the aggressive Eucalyptus foliar pathogen Teratosphaeria destructans.</title>
        <authorList>
            <person name="Havenga M."/>
            <person name="Wingfield B.D."/>
            <person name="Wingfield M.J."/>
            <person name="Dreyer L.L."/>
            <person name="Roets F."/>
            <person name="Aylward J."/>
        </authorList>
    </citation>
    <scope>NUCLEOTIDE SEQUENCE [LARGE SCALE GENOMIC DNA]</scope>
    <source>
        <strain evidence="2">CMW44962</strain>
    </source>
</reference>
<dbReference type="AlphaFoldDB" id="A0A9W7VZE9"/>
<dbReference type="PANTHER" id="PTHR12112:SF39">
    <property type="entry name" value="EG:152A3.5 PROTEIN (FBGN0003116_PN PROTEIN)"/>
    <property type="match status" value="1"/>
</dbReference>
<keyword evidence="3" id="KW-1185">Reference proteome</keyword>
<dbReference type="InterPro" id="IPR038222">
    <property type="entry name" value="DHHA2_dom_sf"/>
</dbReference>
<dbReference type="Proteomes" id="UP001138500">
    <property type="component" value="Unassembled WGS sequence"/>
</dbReference>
<protein>
    <submittedName>
        <fullName evidence="2">Exopolyphosphatase</fullName>
    </submittedName>
</protein>
<accession>A0A9W7VZE9</accession>
<dbReference type="Pfam" id="PF02833">
    <property type="entry name" value="DHHA2"/>
    <property type="match status" value="1"/>
</dbReference>
<dbReference type="SMART" id="SM01131">
    <property type="entry name" value="DHHA2"/>
    <property type="match status" value="1"/>
</dbReference>
<feature type="domain" description="DHHA2" evidence="1">
    <location>
        <begin position="260"/>
        <end position="414"/>
    </location>
</feature>
<dbReference type="GO" id="GO:0005737">
    <property type="term" value="C:cytoplasm"/>
    <property type="evidence" value="ECO:0007669"/>
    <property type="project" value="InterPro"/>
</dbReference>
<dbReference type="Gene3D" id="3.90.1640.10">
    <property type="entry name" value="inorganic pyrophosphatase (n-terminal core)"/>
    <property type="match status" value="1"/>
</dbReference>
<dbReference type="OrthoDB" id="374045at2759"/>
<evidence type="ECO:0000259" key="1">
    <source>
        <dbReference type="SMART" id="SM01131"/>
    </source>
</evidence>
<organism evidence="2 3">
    <name type="scientific">Teratosphaeria destructans</name>
    <dbReference type="NCBI Taxonomy" id="418781"/>
    <lineage>
        <taxon>Eukaryota</taxon>
        <taxon>Fungi</taxon>
        <taxon>Dikarya</taxon>
        <taxon>Ascomycota</taxon>
        <taxon>Pezizomycotina</taxon>
        <taxon>Dothideomycetes</taxon>
        <taxon>Dothideomycetidae</taxon>
        <taxon>Mycosphaerellales</taxon>
        <taxon>Teratosphaeriaceae</taxon>
        <taxon>Teratosphaeria</taxon>
    </lineage>
</organism>
<name>A0A9W7VZE9_9PEZI</name>
<gene>
    <name evidence="2" type="ORF">Tdes44962_MAKER04759</name>
</gene>
<dbReference type="InterPro" id="IPR004097">
    <property type="entry name" value="DHHA2"/>
</dbReference>
<sequence>MARMSIRTFLLQAKRHLHQTLHQKTPASFVLGNESADLDSITCALVYSYIHSSSLENRRANTFMIPVANIPAKDLPLRPELTALLKHVDVKPEELVTLDDLGEMPMPLERTEWVLVDWNRMGGGLGEWYSEAVGGCIDHHDDERAVSPTASPRIIEKSGSCNSLVVNHLRPMWDDLAAFSTSIGASNGSRDFGFLDDTAYASTWDAQVAKLSLASILIDTYNMQDASKVTDADKKAVRYLEARINVSPKMGKTYDREKFFAEISEAKADLSGMDLDGVLRKDYKEWSENGMKIGISSAVKPLEYLKTKASGNFTADLGHFAKERDLHLYMLMTAYTSESSRQFERECLLLILHDGKAEEAAKRFTEECREELELEEKKLDCGDAGQEVKGLWIWDQRNVKASRKRVAPLVRGCLH</sequence>
<dbReference type="GO" id="GO:0004309">
    <property type="term" value="F:exopolyphosphatase activity"/>
    <property type="evidence" value="ECO:0007669"/>
    <property type="project" value="TreeGrafter"/>
</dbReference>
<reference evidence="2 3" key="1">
    <citation type="journal article" date="2018" name="IMA Fungus">
        <title>IMA Genome-F 10: Nine draft genome sequences of Claviceps purpurea s.lat., including C. arundinis, C. humidiphila, and C. cf. spartinae, pseudomolecules for the pitch canker pathogen Fusarium circinatum, draft genome of Davidsoniella eucalypti, Grosmannia galeiformis, Quambalaria eucalypti, and Teratosphaeria destructans.</title>
        <authorList>
            <person name="Wingfield B.D."/>
            <person name="Liu M."/>
            <person name="Nguyen H.D."/>
            <person name="Lane F.A."/>
            <person name="Morgan S.W."/>
            <person name="De Vos L."/>
            <person name="Wilken P.M."/>
            <person name="Duong T.A."/>
            <person name="Aylward J."/>
            <person name="Coetzee M.P."/>
            <person name="Dadej K."/>
            <person name="De Beer Z.W."/>
            <person name="Findlay W."/>
            <person name="Havenga M."/>
            <person name="Kolarik M."/>
            <person name="Menzies J.G."/>
            <person name="Naidoo K."/>
            <person name="Pochopski O."/>
            <person name="Shoukouhi P."/>
            <person name="Santana Q.C."/>
            <person name="Seifert K.A."/>
            <person name="Soal N."/>
            <person name="Steenkamp E.T."/>
            <person name="Tatham C.T."/>
            <person name="van der Nest M.A."/>
            <person name="Wingfield M.J."/>
        </authorList>
    </citation>
    <scope>NUCLEOTIDE SEQUENCE [LARGE SCALE GENOMIC DNA]</scope>
    <source>
        <strain evidence="2">CMW44962</strain>
    </source>
</reference>
<dbReference type="EMBL" id="RIBY02002223">
    <property type="protein sequence ID" value="KAH9822084.1"/>
    <property type="molecule type" value="Genomic_DNA"/>
</dbReference>